<comment type="caution">
    <text evidence="2">The sequence shown here is derived from an EMBL/GenBank/DDBJ whole genome shotgun (WGS) entry which is preliminary data.</text>
</comment>
<reference evidence="2" key="2">
    <citation type="journal article" date="2023" name="IMA Fungus">
        <title>Comparative genomic study of the Penicillium genus elucidates a diverse pangenome and 15 lateral gene transfer events.</title>
        <authorList>
            <person name="Petersen C."/>
            <person name="Sorensen T."/>
            <person name="Nielsen M.R."/>
            <person name="Sondergaard T.E."/>
            <person name="Sorensen J.L."/>
            <person name="Fitzpatrick D.A."/>
            <person name="Frisvad J.C."/>
            <person name="Nielsen K.L."/>
        </authorList>
    </citation>
    <scope>NUCLEOTIDE SEQUENCE</scope>
    <source>
        <strain evidence="2">IBT 26290</strain>
    </source>
</reference>
<keyword evidence="3" id="KW-1185">Reference proteome</keyword>
<feature type="region of interest" description="Disordered" evidence="1">
    <location>
        <begin position="38"/>
        <end position="61"/>
    </location>
</feature>
<gene>
    <name evidence="2" type="ORF">N7482_008900</name>
</gene>
<dbReference type="AlphaFoldDB" id="A0A9W9HX56"/>
<evidence type="ECO:0000313" key="3">
    <source>
        <dbReference type="Proteomes" id="UP001149163"/>
    </source>
</evidence>
<accession>A0A9W9HX56</accession>
<dbReference type="GeneID" id="81430200"/>
<dbReference type="EMBL" id="JAPQKN010000006">
    <property type="protein sequence ID" value="KAJ5157800.1"/>
    <property type="molecule type" value="Genomic_DNA"/>
</dbReference>
<organism evidence="2 3">
    <name type="scientific">Penicillium canariense</name>
    <dbReference type="NCBI Taxonomy" id="189055"/>
    <lineage>
        <taxon>Eukaryota</taxon>
        <taxon>Fungi</taxon>
        <taxon>Dikarya</taxon>
        <taxon>Ascomycota</taxon>
        <taxon>Pezizomycotina</taxon>
        <taxon>Eurotiomycetes</taxon>
        <taxon>Eurotiomycetidae</taxon>
        <taxon>Eurotiales</taxon>
        <taxon>Aspergillaceae</taxon>
        <taxon>Penicillium</taxon>
    </lineage>
</organism>
<sequence>MSPASSLRKPLFYLALWHAAFYFGTYFLQSQPVHSSEIKDDHALNPEDDDRSQSDSSSDGVHEFSTRAWFLENPEPPRRAELQIALDGFHEAISAIRPNQLQQSTLDPARVEAARRGAVNIFAQDQSSLERAETLRMAQAHHGQYWWIPFWAVLYEEQLVPHVVQRMLPTYAASSG</sequence>
<dbReference type="Proteomes" id="UP001149163">
    <property type="component" value="Unassembled WGS sequence"/>
</dbReference>
<evidence type="ECO:0000256" key="1">
    <source>
        <dbReference type="SAM" id="MobiDB-lite"/>
    </source>
</evidence>
<evidence type="ECO:0000313" key="2">
    <source>
        <dbReference type="EMBL" id="KAJ5157800.1"/>
    </source>
</evidence>
<reference evidence="2" key="1">
    <citation type="submission" date="2022-11" db="EMBL/GenBank/DDBJ databases">
        <authorList>
            <person name="Petersen C."/>
        </authorList>
    </citation>
    <scope>NUCLEOTIDE SEQUENCE</scope>
    <source>
        <strain evidence="2">IBT 26290</strain>
    </source>
</reference>
<protein>
    <submittedName>
        <fullName evidence="2">Uncharacterized protein</fullName>
    </submittedName>
</protein>
<dbReference type="RefSeq" id="XP_056540789.1">
    <property type="nucleotide sequence ID" value="XM_056691024.1"/>
</dbReference>
<name>A0A9W9HX56_9EURO</name>
<proteinExistence type="predicted"/>